<dbReference type="InterPro" id="IPR016071">
    <property type="entry name" value="Staphylococal_nuclease_OB-fold"/>
</dbReference>
<evidence type="ECO:0000256" key="3">
    <source>
        <dbReference type="ARBA" id="ARBA00022801"/>
    </source>
</evidence>
<dbReference type="Pfam" id="PF00565">
    <property type="entry name" value="SNase"/>
    <property type="match status" value="1"/>
</dbReference>
<comment type="caution">
    <text evidence="6">The sequence shown here is derived from an EMBL/GenBank/DDBJ whole genome shotgun (WGS) entry which is preliminary data.</text>
</comment>
<proteinExistence type="predicted"/>
<reference evidence="6" key="1">
    <citation type="submission" date="2019-11" db="EMBL/GenBank/DDBJ databases">
        <title>Genomic insights into an expanded diversity of filamentous marine cyanobacteria reveals the extraordinary biosynthetic potential of Moorea and Okeania.</title>
        <authorList>
            <person name="Ferreira Leao T."/>
            <person name="Wang M."/>
            <person name="Moss N."/>
            <person name="Da Silva R."/>
            <person name="Sanders J."/>
            <person name="Nurk S."/>
            <person name="Gurevich A."/>
            <person name="Humphrey G."/>
            <person name="Reher R."/>
            <person name="Zhu Q."/>
            <person name="Belda-Ferre P."/>
            <person name="Glukhov E."/>
            <person name="Rex R."/>
            <person name="Dorrestein P.C."/>
            <person name="Knight R."/>
            <person name="Pevzner P."/>
            <person name="Gerwick W.H."/>
            <person name="Gerwick L."/>
        </authorList>
    </citation>
    <scope>NUCLEOTIDE SEQUENCE</scope>
    <source>
        <strain evidence="6">SIO1C4</strain>
    </source>
</reference>
<dbReference type="PANTHER" id="PTHR12302:SF3">
    <property type="entry name" value="SERINE_THREONINE-PROTEIN KINASE 31"/>
    <property type="match status" value="1"/>
</dbReference>
<evidence type="ECO:0000256" key="4">
    <source>
        <dbReference type="SAM" id="SignalP"/>
    </source>
</evidence>
<keyword evidence="1" id="KW-0540">Nuclease</keyword>
<keyword evidence="3" id="KW-0378">Hydrolase</keyword>
<dbReference type="InterPro" id="IPR035437">
    <property type="entry name" value="SNase_OB-fold_sf"/>
</dbReference>
<dbReference type="PROSITE" id="PS50830">
    <property type="entry name" value="TNASE_3"/>
    <property type="match status" value="1"/>
</dbReference>
<feature type="signal peptide" evidence="4">
    <location>
        <begin position="1"/>
        <end position="18"/>
    </location>
</feature>
<dbReference type="PANTHER" id="PTHR12302">
    <property type="entry name" value="EBNA2 BINDING PROTEIN P100"/>
    <property type="match status" value="1"/>
</dbReference>
<feature type="domain" description="TNase-like" evidence="5">
    <location>
        <begin position="64"/>
        <end position="185"/>
    </location>
</feature>
<evidence type="ECO:0000256" key="2">
    <source>
        <dbReference type="ARBA" id="ARBA00022759"/>
    </source>
</evidence>
<evidence type="ECO:0000313" key="6">
    <source>
        <dbReference type="EMBL" id="NER28180.1"/>
    </source>
</evidence>
<evidence type="ECO:0000259" key="5">
    <source>
        <dbReference type="PROSITE" id="PS50830"/>
    </source>
</evidence>
<sequence length="199" mass="22008">MLCFCKPLQLLALGIAVATVLLTQLKNQSTKTSNTDQPASAINTVVRQDSITSLPVCDVKPGSIYDGDTIRVFCNGQEKKIRFACVDAPEIKQEGGIESRDYLRTLLERGGMKVRVDAVTTDRYDRTVAELWVDQGMGLELVQSKQATAGMVWGYEAYKSDCKSWEAVASTQAYAQAQKVGIWASANPQPPWEWRKANK</sequence>
<dbReference type="AlphaFoldDB" id="A0A6B3N9A1"/>
<dbReference type="Gene3D" id="2.40.50.90">
    <property type="match status" value="1"/>
</dbReference>
<organism evidence="6">
    <name type="scientific">Symploca sp. SIO1C4</name>
    <dbReference type="NCBI Taxonomy" id="2607765"/>
    <lineage>
        <taxon>Bacteria</taxon>
        <taxon>Bacillati</taxon>
        <taxon>Cyanobacteriota</taxon>
        <taxon>Cyanophyceae</taxon>
        <taxon>Coleofasciculales</taxon>
        <taxon>Coleofasciculaceae</taxon>
        <taxon>Symploca</taxon>
    </lineage>
</organism>
<feature type="chain" id="PRO_5025557679" evidence="4">
    <location>
        <begin position="19"/>
        <end position="199"/>
    </location>
</feature>
<keyword evidence="4" id="KW-0732">Signal</keyword>
<keyword evidence="2" id="KW-0255">Endonuclease</keyword>
<name>A0A6B3N9A1_9CYAN</name>
<dbReference type="SMART" id="SM00318">
    <property type="entry name" value="SNc"/>
    <property type="match status" value="1"/>
</dbReference>
<gene>
    <name evidence="6" type="ORF">F6J89_11240</name>
</gene>
<dbReference type="SUPFAM" id="SSF50199">
    <property type="entry name" value="Staphylococcal nuclease"/>
    <property type="match status" value="1"/>
</dbReference>
<dbReference type="GO" id="GO:0016787">
    <property type="term" value="F:hydrolase activity"/>
    <property type="evidence" value="ECO:0007669"/>
    <property type="project" value="UniProtKB-KW"/>
</dbReference>
<dbReference type="GO" id="GO:0004519">
    <property type="term" value="F:endonuclease activity"/>
    <property type="evidence" value="ECO:0007669"/>
    <property type="project" value="UniProtKB-KW"/>
</dbReference>
<dbReference type="EMBL" id="JAAHFQ010000180">
    <property type="protein sequence ID" value="NER28180.1"/>
    <property type="molecule type" value="Genomic_DNA"/>
</dbReference>
<protein>
    <submittedName>
        <fullName evidence="6">Thermonuclease family protein</fullName>
    </submittedName>
</protein>
<evidence type="ECO:0000256" key="1">
    <source>
        <dbReference type="ARBA" id="ARBA00022722"/>
    </source>
</evidence>
<accession>A0A6B3N9A1</accession>